<evidence type="ECO:0000256" key="7">
    <source>
        <dbReference type="ARBA" id="ARBA00022840"/>
    </source>
</evidence>
<gene>
    <name evidence="13" type="ORF">RHTO0S_03e04192g</name>
</gene>
<reference evidence="13" key="1">
    <citation type="journal article" date="2014" name="Genome Announc.">
        <title>Draft genome sequence of Rhodosporidium toruloides CECT1137, an oleaginous yeast of biotechnological interest.</title>
        <authorList>
            <person name="Morin N."/>
            <person name="Calcas X."/>
            <person name="Devillers H."/>
            <person name="Durrens P."/>
            <person name="Sherman D.J."/>
            <person name="Nicaud J.-M."/>
            <person name="Neuveglise C."/>
        </authorList>
    </citation>
    <scope>NUCLEOTIDE SEQUENCE</scope>
    <source>
        <strain evidence="13">CECT1137</strain>
    </source>
</reference>
<dbReference type="PANTHER" id="PTHR24351">
    <property type="entry name" value="RIBOSOMAL PROTEIN S6 KINASE"/>
    <property type="match status" value="1"/>
</dbReference>
<dbReference type="InterPro" id="IPR011009">
    <property type="entry name" value="Kinase-like_dom_sf"/>
</dbReference>
<evidence type="ECO:0000259" key="11">
    <source>
        <dbReference type="PROSITE" id="PS50011"/>
    </source>
</evidence>
<evidence type="ECO:0000256" key="2">
    <source>
        <dbReference type="ARBA" id="ARBA00022527"/>
    </source>
</evidence>
<feature type="compositionally biased region" description="Low complexity" evidence="10">
    <location>
        <begin position="168"/>
        <end position="178"/>
    </location>
</feature>
<dbReference type="Pfam" id="PF00069">
    <property type="entry name" value="Pkinase"/>
    <property type="match status" value="1"/>
</dbReference>
<feature type="domain" description="Protein kinase" evidence="11">
    <location>
        <begin position="403"/>
        <end position="697"/>
    </location>
</feature>
<feature type="compositionally biased region" description="Pro residues" evidence="10">
    <location>
        <begin position="138"/>
        <end position="147"/>
    </location>
</feature>
<dbReference type="InterPro" id="IPR000719">
    <property type="entry name" value="Prot_kinase_dom"/>
</dbReference>
<dbReference type="SMART" id="SM00220">
    <property type="entry name" value="S_TKc"/>
    <property type="match status" value="1"/>
</dbReference>
<dbReference type="OrthoDB" id="63267at2759"/>
<feature type="compositionally biased region" description="Low complexity" evidence="10">
    <location>
        <begin position="841"/>
        <end position="851"/>
    </location>
</feature>
<evidence type="ECO:0000259" key="12">
    <source>
        <dbReference type="PROSITE" id="PS51285"/>
    </source>
</evidence>
<keyword evidence="4" id="KW-0808">Transferase</keyword>
<dbReference type="PROSITE" id="PS51285">
    <property type="entry name" value="AGC_KINASE_CTER"/>
    <property type="match status" value="1"/>
</dbReference>
<evidence type="ECO:0000313" key="13">
    <source>
        <dbReference type="EMBL" id="CDR38130.1"/>
    </source>
</evidence>
<evidence type="ECO:0000256" key="10">
    <source>
        <dbReference type="SAM" id="MobiDB-lite"/>
    </source>
</evidence>
<keyword evidence="7" id="KW-0067">ATP-binding</keyword>
<dbReference type="Gene3D" id="1.10.510.10">
    <property type="entry name" value="Transferase(Phosphotransferase) domain 1"/>
    <property type="match status" value="1"/>
</dbReference>
<organism evidence="13">
    <name type="scientific">Rhodotorula toruloides</name>
    <name type="common">Yeast</name>
    <name type="synonym">Rhodosporidium toruloides</name>
    <dbReference type="NCBI Taxonomy" id="5286"/>
    <lineage>
        <taxon>Eukaryota</taxon>
        <taxon>Fungi</taxon>
        <taxon>Dikarya</taxon>
        <taxon>Basidiomycota</taxon>
        <taxon>Pucciniomycotina</taxon>
        <taxon>Microbotryomycetes</taxon>
        <taxon>Sporidiobolales</taxon>
        <taxon>Sporidiobolaceae</taxon>
        <taxon>Rhodotorula</taxon>
    </lineage>
</organism>
<feature type="compositionally biased region" description="Polar residues" evidence="10">
    <location>
        <begin position="984"/>
        <end position="995"/>
    </location>
</feature>
<feature type="region of interest" description="Disordered" evidence="10">
    <location>
        <begin position="1049"/>
        <end position="1102"/>
    </location>
</feature>
<accession>A0A061AKN0</accession>
<feature type="compositionally biased region" description="Polar residues" evidence="10">
    <location>
        <begin position="1062"/>
        <end position="1075"/>
    </location>
</feature>
<feature type="region of interest" description="Disordered" evidence="10">
    <location>
        <begin position="318"/>
        <end position="364"/>
    </location>
</feature>
<dbReference type="Gene3D" id="3.30.200.20">
    <property type="entry name" value="Phosphorylase Kinase, domain 1"/>
    <property type="match status" value="1"/>
</dbReference>
<evidence type="ECO:0000256" key="1">
    <source>
        <dbReference type="ARBA" id="ARBA00012513"/>
    </source>
</evidence>
<dbReference type="GO" id="GO:0004674">
    <property type="term" value="F:protein serine/threonine kinase activity"/>
    <property type="evidence" value="ECO:0007669"/>
    <property type="project" value="UniProtKB-KW"/>
</dbReference>
<keyword evidence="5" id="KW-0547">Nucleotide-binding</keyword>
<feature type="region of interest" description="Disordered" evidence="10">
    <location>
        <begin position="132"/>
        <end position="179"/>
    </location>
</feature>
<feature type="region of interest" description="Disordered" evidence="10">
    <location>
        <begin position="737"/>
        <end position="771"/>
    </location>
</feature>
<dbReference type="EMBL" id="LK052938">
    <property type="protein sequence ID" value="CDR38130.1"/>
    <property type="molecule type" value="Genomic_DNA"/>
</dbReference>
<dbReference type="InterPro" id="IPR017892">
    <property type="entry name" value="Pkinase_C"/>
</dbReference>
<dbReference type="AlphaFoldDB" id="A0A061AKN0"/>
<evidence type="ECO:0000256" key="9">
    <source>
        <dbReference type="ARBA" id="ARBA00048679"/>
    </source>
</evidence>
<feature type="region of interest" description="Disordered" evidence="10">
    <location>
        <begin position="261"/>
        <end position="281"/>
    </location>
</feature>
<dbReference type="EC" id="2.7.11.1" evidence="1"/>
<protein>
    <recommendedName>
        <fullName evidence="1">non-specific serine/threonine protein kinase</fullName>
        <ecNumber evidence="1">2.7.11.1</ecNumber>
    </recommendedName>
</protein>
<feature type="domain" description="AGC-kinase C-terminal" evidence="12">
    <location>
        <begin position="698"/>
        <end position="787"/>
    </location>
</feature>
<dbReference type="InterPro" id="IPR000961">
    <property type="entry name" value="AGC-kinase_C"/>
</dbReference>
<keyword evidence="6" id="KW-0418">Kinase</keyword>
<dbReference type="GO" id="GO:0005524">
    <property type="term" value="F:ATP binding"/>
    <property type="evidence" value="ECO:0007669"/>
    <property type="project" value="UniProtKB-KW"/>
</dbReference>
<evidence type="ECO:0000256" key="6">
    <source>
        <dbReference type="ARBA" id="ARBA00022777"/>
    </source>
</evidence>
<feature type="compositionally biased region" description="Low complexity" evidence="10">
    <location>
        <begin position="350"/>
        <end position="364"/>
    </location>
</feature>
<sequence length="1102" mass="119915">MSLRNSHSWLASLIETGLAPPSSADNKFSTVANGATGVRRSRASPSLFEEDAQARDAADQAVVDDELRGLQGLRESEAGWSVTVAEGAKARSRNRKPDPVLTVYVSTPTSSLTLSRKLSEIVDLEARLRAQFPDSLPERPPPPPPATPKKRSKVLASLTRTLSPRRNGPPSFSSFGGSRDSRAVAIDTKELGAMLTKASLDSTLRQHVAWQKFFAVRRDDLESARIERRIKRARSDQTLHLGGKDSLESPFVARTTLQTVEDRAEPNATVQPSTAPLGTEQPLASDVAVDVSMGSPADVASSSTPANVEMVLFDANEQGSAPSEPVAVSDSPEQSSVLEPDGESATGASVTPAAHAAPVRPATADAVRRDLAPLTSAGMTRSVSDVSTTTVEKRSKSMTIDAFEILRVLGKGCAGKVLLVRKKDTEDLFALKAITKRHVLAHRELEHTRTEQSVLKTCARDKSNPFVVRLHYSFHDEDTLYLALDFHPGADLASQLANWGCLGRDRARFYISEIIEGVEGLHRAGIIYRDLKPENVLIAADGHIVLTDFGLSKDFGHNQVIPSATDGLPRPHWLDHPSRSASTPPVASWLGTYRETTTTFCGTAEYLAPEVLLGEPYSYECDIWSAGTMLYEMLAGVTPFMADNHATMYRRVLHDDLRFDERSRQFDPDTRALIRGMLQRDPVLRITIPRLKRMRYFNMISWDFIRLKRYAPPFVPKLNPDDPTDTSQFDDAFLQMPPEVRGTDPLHEPGNDRDEPKGEPQPAFDANGRDVFDGYSYYGRDSASLHRHRMEDSDEESEEEVEESPALDSAEIDGIRREPACVPAEAEPTTPSAMDEDSMTPPAEAIAAAPPVQHEQEVSQGTSTSGDTMSDSVETDATSTTTAPSLSPELGRARQVSARSNLEPLPEHTVAKHSTAIVVEEDEEGSDAEWDMVETSVVASVRNGGREATLWQRGFRDRYRLVLQPLASPLRPPFSRQASRHNSRAGSIASSNSAMPISPATTPEPPSSPRPLGGMRRLASVRSTASGKGDGLRPQRSLDAGLYAISNGLKVAPPSPRIGGKTSKTSLAPSATSTEQENRTPRKGGSTIKKLTKSAFLSSNKA</sequence>
<comment type="catalytic activity">
    <reaction evidence="9">
        <text>L-seryl-[protein] + ATP = O-phospho-L-seryl-[protein] + ADP + H(+)</text>
        <dbReference type="Rhea" id="RHEA:17989"/>
        <dbReference type="Rhea" id="RHEA-COMP:9863"/>
        <dbReference type="Rhea" id="RHEA-COMP:11604"/>
        <dbReference type="ChEBI" id="CHEBI:15378"/>
        <dbReference type="ChEBI" id="CHEBI:29999"/>
        <dbReference type="ChEBI" id="CHEBI:30616"/>
        <dbReference type="ChEBI" id="CHEBI:83421"/>
        <dbReference type="ChEBI" id="CHEBI:456216"/>
        <dbReference type="EC" id="2.7.11.1"/>
    </reaction>
</comment>
<evidence type="ECO:0000256" key="3">
    <source>
        <dbReference type="ARBA" id="ARBA00022553"/>
    </source>
</evidence>
<feature type="compositionally biased region" description="Acidic residues" evidence="10">
    <location>
        <begin position="792"/>
        <end position="805"/>
    </location>
</feature>
<dbReference type="SUPFAM" id="SSF56112">
    <property type="entry name" value="Protein kinase-like (PK-like)"/>
    <property type="match status" value="1"/>
</dbReference>
<evidence type="ECO:0000256" key="4">
    <source>
        <dbReference type="ARBA" id="ARBA00022679"/>
    </source>
</evidence>
<dbReference type="InterPro" id="IPR008271">
    <property type="entry name" value="Ser/Thr_kinase_AS"/>
</dbReference>
<proteinExistence type="predicted"/>
<feature type="compositionally biased region" description="Low complexity" evidence="10">
    <location>
        <begin position="859"/>
        <end position="890"/>
    </location>
</feature>
<feature type="region of interest" description="Disordered" evidence="10">
    <location>
        <begin position="969"/>
        <end position="1035"/>
    </location>
</feature>
<dbReference type="InterPro" id="IPR045270">
    <property type="entry name" value="STKc_AGC"/>
</dbReference>
<dbReference type="GO" id="GO:0106310">
    <property type="term" value="F:protein serine kinase activity"/>
    <property type="evidence" value="ECO:0007669"/>
    <property type="project" value="RHEA"/>
</dbReference>
<dbReference type="PROSITE" id="PS00108">
    <property type="entry name" value="PROTEIN_KINASE_ST"/>
    <property type="match status" value="1"/>
</dbReference>
<dbReference type="Pfam" id="PF00433">
    <property type="entry name" value="Pkinase_C"/>
    <property type="match status" value="1"/>
</dbReference>
<keyword evidence="2" id="KW-0723">Serine/threonine-protein kinase</keyword>
<name>A0A061AKN0_RHOTO</name>
<dbReference type="CDD" id="cd05123">
    <property type="entry name" value="STKc_AGC"/>
    <property type="match status" value="1"/>
</dbReference>
<dbReference type="FunFam" id="1.10.510.10:FF:000024">
    <property type="entry name" value="Probable serine/threonine-protein kinase cot-1"/>
    <property type="match status" value="1"/>
</dbReference>
<comment type="catalytic activity">
    <reaction evidence="8">
        <text>L-threonyl-[protein] + ATP = O-phospho-L-threonyl-[protein] + ADP + H(+)</text>
        <dbReference type="Rhea" id="RHEA:46608"/>
        <dbReference type="Rhea" id="RHEA-COMP:11060"/>
        <dbReference type="Rhea" id="RHEA-COMP:11605"/>
        <dbReference type="ChEBI" id="CHEBI:15378"/>
        <dbReference type="ChEBI" id="CHEBI:30013"/>
        <dbReference type="ChEBI" id="CHEBI:30616"/>
        <dbReference type="ChEBI" id="CHEBI:61977"/>
        <dbReference type="ChEBI" id="CHEBI:456216"/>
        <dbReference type="EC" id="2.7.11.1"/>
    </reaction>
</comment>
<feature type="compositionally biased region" description="Basic and acidic residues" evidence="10">
    <location>
        <begin position="741"/>
        <end position="758"/>
    </location>
</feature>
<feature type="region of interest" description="Disordered" evidence="10">
    <location>
        <begin position="784"/>
        <end position="929"/>
    </location>
</feature>
<evidence type="ECO:0000256" key="5">
    <source>
        <dbReference type="ARBA" id="ARBA00022741"/>
    </source>
</evidence>
<dbReference type="SMART" id="SM00133">
    <property type="entry name" value="S_TK_X"/>
    <property type="match status" value="1"/>
</dbReference>
<dbReference type="GO" id="GO:0007010">
    <property type="term" value="P:cytoskeleton organization"/>
    <property type="evidence" value="ECO:0007669"/>
    <property type="project" value="UniProtKB-ARBA"/>
</dbReference>
<keyword evidence="3" id="KW-0597">Phosphoprotein</keyword>
<dbReference type="PROSITE" id="PS50011">
    <property type="entry name" value="PROTEIN_KINASE_DOM"/>
    <property type="match status" value="1"/>
</dbReference>
<evidence type="ECO:0000256" key="8">
    <source>
        <dbReference type="ARBA" id="ARBA00047899"/>
    </source>
</evidence>
<feature type="compositionally biased region" description="Acidic residues" evidence="10">
    <location>
        <begin position="919"/>
        <end position="929"/>
    </location>
</feature>